<gene>
    <name evidence="3" type="ORF">PUNSTDRAFT_146307</name>
</gene>
<dbReference type="GeneID" id="18881610"/>
<proteinExistence type="predicted"/>
<sequence>MATQDDASGEPIPQRPEPHSHFSSDSWPRPTPRGTADGDDGAPKKKRSWRLSRSSRQNEDARTSVPSSHHNPSNGTLHGHPHPARHFTTHRSTNTAPLPFFHPTHAELHPTIHSGAQDGKAPSEWSSRASRKNRYAPGAVHVSHSPGTPPVTDAEKTGVARDAVLVAQRVRHPHTKLKVHLAWDISFWVAIVFVLGSTAWVVNGFYLFLPLLNEASDHQTAAAWWAFAGGTLFEVGSYLMLVESLNTGHENLFGPALWNLIDKPAHDYALGSTETLDAAGPNAPWGPGRFRWIGLNSWRDIGFLASYIQMYAATIFWVSTITGLPGVIHDFPDDPPTAITDVFFWTPQVIGGWGFIVASSLLMLETQKAWWRPALKSLGWHIGLWNLIGAVGFMLCGALGYASLVSTKVNYQSVLCTFWGGWAFLIGSVIQLWETLWREDPNAGDGDSGSPE</sequence>
<dbReference type="OMA" id="WDISWLV"/>
<feature type="region of interest" description="Disordered" evidence="1">
    <location>
        <begin position="1"/>
        <end position="155"/>
    </location>
</feature>
<dbReference type="RefSeq" id="XP_007388029.1">
    <property type="nucleotide sequence ID" value="XM_007387967.1"/>
</dbReference>
<name>R7S5F9_PUNST</name>
<dbReference type="AlphaFoldDB" id="R7S5F9"/>
<dbReference type="KEGG" id="psq:PUNSTDRAFT_146307"/>
<dbReference type="eggNOG" id="ENOG502QWIR">
    <property type="taxonomic scope" value="Eukaryota"/>
</dbReference>
<evidence type="ECO:0008006" key="5">
    <source>
        <dbReference type="Google" id="ProtNLM"/>
    </source>
</evidence>
<keyword evidence="2" id="KW-0812">Transmembrane</keyword>
<dbReference type="OrthoDB" id="2603at2759"/>
<keyword evidence="2" id="KW-0472">Membrane</keyword>
<organism evidence="3 4">
    <name type="scientific">Punctularia strigosozonata (strain HHB-11173)</name>
    <name type="common">White-rot fungus</name>
    <dbReference type="NCBI Taxonomy" id="741275"/>
    <lineage>
        <taxon>Eukaryota</taxon>
        <taxon>Fungi</taxon>
        <taxon>Dikarya</taxon>
        <taxon>Basidiomycota</taxon>
        <taxon>Agaricomycotina</taxon>
        <taxon>Agaricomycetes</taxon>
        <taxon>Corticiales</taxon>
        <taxon>Punctulariaceae</taxon>
        <taxon>Punctularia</taxon>
    </lineage>
</organism>
<evidence type="ECO:0000256" key="2">
    <source>
        <dbReference type="SAM" id="Phobius"/>
    </source>
</evidence>
<dbReference type="Proteomes" id="UP000054196">
    <property type="component" value="Unassembled WGS sequence"/>
</dbReference>
<feature type="compositionally biased region" description="Polar residues" evidence="1">
    <location>
        <begin position="64"/>
        <end position="76"/>
    </location>
</feature>
<evidence type="ECO:0000256" key="1">
    <source>
        <dbReference type="SAM" id="MobiDB-lite"/>
    </source>
</evidence>
<feature type="transmembrane region" description="Helical" evidence="2">
    <location>
        <begin position="301"/>
        <end position="322"/>
    </location>
</feature>
<evidence type="ECO:0000313" key="3">
    <source>
        <dbReference type="EMBL" id="EIN04636.1"/>
    </source>
</evidence>
<dbReference type="HOGENOM" id="CLU_027441_1_0_1"/>
<feature type="transmembrane region" description="Helical" evidence="2">
    <location>
        <begin position="222"/>
        <end position="241"/>
    </location>
</feature>
<keyword evidence="2" id="KW-1133">Transmembrane helix</keyword>
<reference evidence="4" key="1">
    <citation type="journal article" date="2012" name="Science">
        <title>The Paleozoic origin of enzymatic lignin decomposition reconstructed from 31 fungal genomes.</title>
        <authorList>
            <person name="Floudas D."/>
            <person name="Binder M."/>
            <person name="Riley R."/>
            <person name="Barry K."/>
            <person name="Blanchette R.A."/>
            <person name="Henrissat B."/>
            <person name="Martinez A.T."/>
            <person name="Otillar R."/>
            <person name="Spatafora J.W."/>
            <person name="Yadav J.S."/>
            <person name="Aerts A."/>
            <person name="Benoit I."/>
            <person name="Boyd A."/>
            <person name="Carlson A."/>
            <person name="Copeland A."/>
            <person name="Coutinho P.M."/>
            <person name="de Vries R.P."/>
            <person name="Ferreira P."/>
            <person name="Findley K."/>
            <person name="Foster B."/>
            <person name="Gaskell J."/>
            <person name="Glotzer D."/>
            <person name="Gorecki P."/>
            <person name="Heitman J."/>
            <person name="Hesse C."/>
            <person name="Hori C."/>
            <person name="Igarashi K."/>
            <person name="Jurgens J.A."/>
            <person name="Kallen N."/>
            <person name="Kersten P."/>
            <person name="Kohler A."/>
            <person name="Kuees U."/>
            <person name="Kumar T.K.A."/>
            <person name="Kuo A."/>
            <person name="LaButti K."/>
            <person name="Larrondo L.F."/>
            <person name="Lindquist E."/>
            <person name="Ling A."/>
            <person name="Lombard V."/>
            <person name="Lucas S."/>
            <person name="Lundell T."/>
            <person name="Martin R."/>
            <person name="McLaughlin D.J."/>
            <person name="Morgenstern I."/>
            <person name="Morin E."/>
            <person name="Murat C."/>
            <person name="Nagy L.G."/>
            <person name="Nolan M."/>
            <person name="Ohm R.A."/>
            <person name="Patyshakuliyeva A."/>
            <person name="Rokas A."/>
            <person name="Ruiz-Duenas F.J."/>
            <person name="Sabat G."/>
            <person name="Salamov A."/>
            <person name="Samejima M."/>
            <person name="Schmutz J."/>
            <person name="Slot J.C."/>
            <person name="St John F."/>
            <person name="Stenlid J."/>
            <person name="Sun H."/>
            <person name="Sun S."/>
            <person name="Syed K."/>
            <person name="Tsang A."/>
            <person name="Wiebenga A."/>
            <person name="Young D."/>
            <person name="Pisabarro A."/>
            <person name="Eastwood D.C."/>
            <person name="Martin F."/>
            <person name="Cullen D."/>
            <person name="Grigoriev I.V."/>
            <person name="Hibbett D.S."/>
        </authorList>
    </citation>
    <scope>NUCLEOTIDE SEQUENCE [LARGE SCALE GENOMIC DNA]</scope>
    <source>
        <strain evidence="4">HHB-11173 SS5</strain>
    </source>
</reference>
<accession>R7S5F9</accession>
<feature type="transmembrane region" description="Helical" evidence="2">
    <location>
        <begin position="342"/>
        <end position="364"/>
    </location>
</feature>
<protein>
    <recommendedName>
        <fullName evidence="5">Integral membrane protein</fullName>
    </recommendedName>
</protein>
<keyword evidence="4" id="KW-1185">Reference proteome</keyword>
<evidence type="ECO:0000313" key="4">
    <source>
        <dbReference type="Proteomes" id="UP000054196"/>
    </source>
</evidence>
<feature type="compositionally biased region" description="Basic residues" evidence="1">
    <location>
        <begin position="79"/>
        <end position="89"/>
    </location>
</feature>
<feature type="transmembrane region" description="Helical" evidence="2">
    <location>
        <begin position="411"/>
        <end position="433"/>
    </location>
</feature>
<feature type="transmembrane region" description="Helical" evidence="2">
    <location>
        <begin position="181"/>
        <end position="202"/>
    </location>
</feature>
<dbReference type="EMBL" id="JH687553">
    <property type="protein sequence ID" value="EIN04636.1"/>
    <property type="molecule type" value="Genomic_DNA"/>
</dbReference>
<feature type="transmembrane region" description="Helical" evidence="2">
    <location>
        <begin position="384"/>
        <end position="405"/>
    </location>
</feature>